<evidence type="ECO:0000313" key="1">
    <source>
        <dbReference type="EMBL" id="OOR83915.1"/>
    </source>
</evidence>
<dbReference type="EMBL" id="MUXT01000006">
    <property type="protein sequence ID" value="OOR83915.1"/>
    <property type="molecule type" value="Genomic_DNA"/>
</dbReference>
<dbReference type="Proteomes" id="UP000190322">
    <property type="component" value="Unassembled WGS sequence"/>
</dbReference>
<name>A0A1S9ZK61_9GAMM</name>
<protein>
    <submittedName>
        <fullName evidence="1">Uncharacterized protein</fullName>
    </submittedName>
</protein>
<gene>
    <name evidence="1" type="ORF">B0180_05600</name>
</gene>
<accession>A0A1S9ZK61</accession>
<dbReference type="AlphaFoldDB" id="A0A1S9ZK61"/>
<evidence type="ECO:0000313" key="2">
    <source>
        <dbReference type="Proteomes" id="UP000190322"/>
    </source>
</evidence>
<comment type="caution">
    <text evidence="1">The sequence shown here is derived from an EMBL/GenBank/DDBJ whole genome shotgun (WGS) entry which is preliminary data.</text>
</comment>
<dbReference type="RefSeq" id="WP_078256048.1">
    <property type="nucleotide sequence ID" value="NZ_MUXT01000006.1"/>
</dbReference>
<reference evidence="1 2" key="1">
    <citation type="submission" date="2017-02" db="EMBL/GenBank/DDBJ databases">
        <title>Draft genome sequence of Moraxella canis CCUG 8415A type strain.</title>
        <authorList>
            <person name="Engstrom-Jakobsson H."/>
            <person name="Salva-Serra F."/>
            <person name="Thorell K."/>
            <person name="Gonzales-Siles L."/>
            <person name="Karlsson R."/>
            <person name="Boulund F."/>
            <person name="Engstrand L."/>
            <person name="Moore E."/>
        </authorList>
    </citation>
    <scope>NUCLEOTIDE SEQUENCE [LARGE SCALE GENOMIC DNA]</scope>
    <source>
        <strain evidence="1 2">CCUG 8415A</strain>
    </source>
</reference>
<proteinExistence type="predicted"/>
<sequence>MTSFNANAENVHSSADIDSIDTLIEGLIASSQAAQVRTSNGVNNNAIITQKKIVNFADQSADRTNLLLEFDNTDDKLTLITRWKKDAIFPNPPKSGEYSSPIYKYSQDGVSINSTKDYIEIKAKNYATLINAFPYDSNGFGASIPIFSNTGFIYPNIKMDYYSYTVRFSLSTLHILDNFGWSGIKEEGDKASWLEANTASVIGYRIGQGELKPILHDSTYYDYKELLDADVFTIYAKAGAGEAKLATAAIYVDKPQGLVRAYRRHAFPSK</sequence>
<organism evidence="1 2">
    <name type="scientific">Moraxella canis</name>
    <dbReference type="NCBI Taxonomy" id="90239"/>
    <lineage>
        <taxon>Bacteria</taxon>
        <taxon>Pseudomonadati</taxon>
        <taxon>Pseudomonadota</taxon>
        <taxon>Gammaproteobacteria</taxon>
        <taxon>Moraxellales</taxon>
        <taxon>Moraxellaceae</taxon>
        <taxon>Moraxella</taxon>
    </lineage>
</organism>